<keyword evidence="8" id="KW-1185">Reference proteome</keyword>
<comment type="subcellular location">
    <subcellularLocation>
        <location evidence="1">Cytoplasm</location>
    </subcellularLocation>
</comment>
<dbReference type="SMART" id="SM00454">
    <property type="entry name" value="SAM"/>
    <property type="match status" value="1"/>
</dbReference>
<protein>
    <recommendedName>
        <fullName evidence="6">SAM domain-containing protein</fullName>
    </recommendedName>
</protein>
<evidence type="ECO:0000256" key="1">
    <source>
        <dbReference type="ARBA" id="ARBA00004496"/>
    </source>
</evidence>
<feature type="compositionally biased region" description="Basic and acidic residues" evidence="5">
    <location>
        <begin position="169"/>
        <end position="179"/>
    </location>
</feature>
<dbReference type="PANTHER" id="PTHR22998">
    <property type="entry name" value="SARM1"/>
    <property type="match status" value="1"/>
</dbReference>
<evidence type="ECO:0000313" key="8">
    <source>
        <dbReference type="Proteomes" id="UP000247498"/>
    </source>
</evidence>
<name>A0A2V0PLL9_9CHLO</name>
<feature type="region of interest" description="Disordered" evidence="5">
    <location>
        <begin position="1031"/>
        <end position="1059"/>
    </location>
</feature>
<feature type="compositionally biased region" description="Low complexity" evidence="5">
    <location>
        <begin position="878"/>
        <end position="906"/>
    </location>
</feature>
<evidence type="ECO:0000256" key="2">
    <source>
        <dbReference type="ARBA" id="ARBA00022490"/>
    </source>
</evidence>
<dbReference type="EMBL" id="BDRX01000225">
    <property type="protein sequence ID" value="GBG00440.1"/>
    <property type="molecule type" value="Genomic_DNA"/>
</dbReference>
<feature type="domain" description="SAM" evidence="6">
    <location>
        <begin position="323"/>
        <end position="387"/>
    </location>
</feature>
<feature type="compositionally biased region" description="Low complexity" evidence="5">
    <location>
        <begin position="262"/>
        <end position="273"/>
    </location>
</feature>
<dbReference type="STRING" id="307507.A0A2V0PLL9"/>
<feature type="region of interest" description="Disordered" evidence="5">
    <location>
        <begin position="28"/>
        <end position="101"/>
    </location>
</feature>
<dbReference type="GO" id="GO:0034128">
    <property type="term" value="P:negative regulation of MyD88-independent toll-like receptor signaling pathway"/>
    <property type="evidence" value="ECO:0007669"/>
    <property type="project" value="InterPro"/>
</dbReference>
<accession>A0A2V0PLL9</accession>
<organism evidence="7 8">
    <name type="scientific">Raphidocelis subcapitata</name>
    <dbReference type="NCBI Taxonomy" id="307507"/>
    <lineage>
        <taxon>Eukaryota</taxon>
        <taxon>Viridiplantae</taxon>
        <taxon>Chlorophyta</taxon>
        <taxon>core chlorophytes</taxon>
        <taxon>Chlorophyceae</taxon>
        <taxon>CS clade</taxon>
        <taxon>Sphaeropleales</taxon>
        <taxon>Selenastraceae</taxon>
        <taxon>Raphidocelis</taxon>
    </lineage>
</organism>
<dbReference type="GO" id="GO:0048678">
    <property type="term" value="P:response to axon injury"/>
    <property type="evidence" value="ECO:0007669"/>
    <property type="project" value="InterPro"/>
</dbReference>
<dbReference type="InParanoid" id="A0A2V0PLL9"/>
<keyword evidence="2" id="KW-0963">Cytoplasm</keyword>
<dbReference type="GO" id="GO:0003953">
    <property type="term" value="F:NAD+ nucleosidase activity"/>
    <property type="evidence" value="ECO:0007669"/>
    <property type="project" value="InterPro"/>
</dbReference>
<comment type="caution">
    <text evidence="7">The sequence shown here is derived from an EMBL/GenBank/DDBJ whole genome shotgun (WGS) entry which is preliminary data.</text>
</comment>
<feature type="region of interest" description="Disordered" evidence="5">
    <location>
        <begin position="876"/>
        <end position="908"/>
    </location>
</feature>
<feature type="compositionally biased region" description="Low complexity" evidence="5">
    <location>
        <begin position="92"/>
        <end position="101"/>
    </location>
</feature>
<gene>
    <name evidence="7" type="ORF">Rsub_13096</name>
</gene>
<dbReference type="AlphaFoldDB" id="A0A2V0PLL9"/>
<dbReference type="InterPro" id="IPR001660">
    <property type="entry name" value="SAM"/>
</dbReference>
<feature type="region of interest" description="Disordered" evidence="5">
    <location>
        <begin position="120"/>
        <end position="312"/>
    </location>
</feature>
<feature type="region of interest" description="Disordered" evidence="5">
    <location>
        <begin position="406"/>
        <end position="458"/>
    </location>
</feature>
<proteinExistence type="predicted"/>
<feature type="compositionally biased region" description="Basic and acidic residues" evidence="5">
    <location>
        <begin position="831"/>
        <end position="844"/>
    </location>
</feature>
<dbReference type="GO" id="GO:0005737">
    <property type="term" value="C:cytoplasm"/>
    <property type="evidence" value="ECO:0007669"/>
    <property type="project" value="UniProtKB-SubCell"/>
</dbReference>
<feature type="compositionally biased region" description="Low complexity" evidence="5">
    <location>
        <begin position="1031"/>
        <end position="1049"/>
    </location>
</feature>
<dbReference type="InterPro" id="IPR013761">
    <property type="entry name" value="SAM/pointed_sf"/>
</dbReference>
<sequence>MEEQPGPAAAEVSGLTEDWEVDHEEEYELHPAGLEGAAPQAFDSYGQESIGDDEEEGPPQALQQPQFGDEFEAPSGRSQPPPGAAAADFQPDGGLAAAAAEDSLLSEQLEAVLRAEQAGGFIGGEASDDAAPAQGAEAGLHERLPSEEGSAPQQARSSSIAGGLPGHGDGAHGPDRWETGEGLGAAGADDAGAELMAAAPAVRQRRALSLREASSPRAPVAAADAEAGVNCWGDGTEAGQPPSRGSDGSWQQRPSSAGGGRPRSSGRSSRRGPAAGGGPLETDGGERPSSGGRGARRRPSGGAGSSCCMEGGEEEDLLPPECWDVSEVGRWLAAIGLEQYRLKFVHHVIDGALLLRLGDAELKAELGIGPLGHRVALLAGIEELAEGRSAFASDVCREFAASRRRAGEARRGGAGRGGSRPASPAGSAGGRGRDGGGGGEAKRPRSAPTMRARAPAGPAGGVLAGGAFLGPASGQTTVAEQRSKLLCALSRAQARAAARGSAAERTGEVARLAAAEAARLAAAVRELDRRFRPQLEHATGTLDSAARVPWQHVGPGTHAADPHPERHGRPWDGPAVDETFSPKISAKSRRIMSPGGGDGAAAGGGAPSFLERLAADERRRARAAADAARGRARPLAAAAAAGPDGAREAERAARADAALVARWCAERWGAAPPLPGARGGAAAVEAYQRDAALAGPGGELPGASAAVEAALDSVLTDRREELLLPERRAAALLAARGRAKVAGLAAAARAVEFMERYRSDLATRDRRLAELQGRWLAAAAPGRGPKAAEARDAAAAGAWFSQLGWPQEAGADDPALLEALLARAAALKAEWDRQRDRERDRPQEAKSAGPPAFDWGRAPWSVDGLTPLMEEALSKQRAAASATAPKAATPPKKATPAAAAAGASDAPAPPQGTDWLGYTVRLLAGLPAESLERLQAAPARVAVYRAVRSQRFLEFTQEDLRAREAKQIEIWRQLTGRHGKVVSKQEMDAFFERLQEDGRRRIAALEKAKADRAAQEAKALAAARDAAARMTGRRPAALAAVPAAGRRPASAPPGPRKER</sequence>
<feature type="compositionally biased region" description="Gly residues" evidence="5">
    <location>
        <begin position="427"/>
        <end position="439"/>
    </location>
</feature>
<dbReference type="GO" id="GO:0035591">
    <property type="term" value="F:signaling adaptor activity"/>
    <property type="evidence" value="ECO:0007669"/>
    <property type="project" value="InterPro"/>
</dbReference>
<feature type="compositionally biased region" description="Low complexity" evidence="5">
    <location>
        <begin position="211"/>
        <end position="227"/>
    </location>
</feature>
<dbReference type="SUPFAM" id="SSF47769">
    <property type="entry name" value="SAM/Pointed domain"/>
    <property type="match status" value="1"/>
</dbReference>
<dbReference type="Gene3D" id="1.10.150.50">
    <property type="entry name" value="Transcription Factor, Ets-1"/>
    <property type="match status" value="1"/>
</dbReference>
<evidence type="ECO:0000313" key="7">
    <source>
        <dbReference type="EMBL" id="GBG00440.1"/>
    </source>
</evidence>
<dbReference type="OrthoDB" id="445896at2759"/>
<evidence type="ECO:0000256" key="3">
    <source>
        <dbReference type="ARBA" id="ARBA00022737"/>
    </source>
</evidence>
<feature type="compositionally biased region" description="Basic and acidic residues" evidence="5">
    <location>
        <begin position="560"/>
        <end position="570"/>
    </location>
</feature>
<reference evidence="7 8" key="1">
    <citation type="journal article" date="2018" name="Sci. Rep.">
        <title>Raphidocelis subcapitata (=Pseudokirchneriella subcapitata) provides an insight into genome evolution and environmental adaptations in the Sphaeropleales.</title>
        <authorList>
            <person name="Suzuki S."/>
            <person name="Yamaguchi H."/>
            <person name="Nakajima N."/>
            <person name="Kawachi M."/>
        </authorList>
    </citation>
    <scope>NUCLEOTIDE SEQUENCE [LARGE SCALE GENOMIC DNA]</scope>
    <source>
        <strain evidence="7 8">NIES-35</strain>
    </source>
</reference>
<dbReference type="Pfam" id="PF00536">
    <property type="entry name" value="SAM_1"/>
    <property type="match status" value="1"/>
</dbReference>
<keyword evidence="3" id="KW-0677">Repeat</keyword>
<feature type="compositionally biased region" description="Pro residues" evidence="5">
    <location>
        <begin position="1050"/>
        <end position="1059"/>
    </location>
</feature>
<keyword evidence="4" id="KW-0378">Hydrolase</keyword>
<evidence type="ECO:0000259" key="6">
    <source>
        <dbReference type="PROSITE" id="PS50105"/>
    </source>
</evidence>
<evidence type="ECO:0000256" key="5">
    <source>
        <dbReference type="SAM" id="MobiDB-lite"/>
    </source>
</evidence>
<feature type="compositionally biased region" description="Polar residues" evidence="5">
    <location>
        <begin position="151"/>
        <end position="160"/>
    </location>
</feature>
<feature type="region of interest" description="Disordered" evidence="5">
    <location>
        <begin position="553"/>
        <end position="573"/>
    </location>
</feature>
<evidence type="ECO:0000256" key="4">
    <source>
        <dbReference type="ARBA" id="ARBA00022801"/>
    </source>
</evidence>
<dbReference type="PROSITE" id="PS50105">
    <property type="entry name" value="SAM_DOMAIN"/>
    <property type="match status" value="1"/>
</dbReference>
<dbReference type="PANTHER" id="PTHR22998:SF1">
    <property type="entry name" value="NAD(+) HYDROLASE SARM1"/>
    <property type="match status" value="1"/>
</dbReference>
<dbReference type="InterPro" id="IPR039184">
    <property type="entry name" value="SARM1"/>
</dbReference>
<feature type="region of interest" description="Disordered" evidence="5">
    <location>
        <begin position="831"/>
        <end position="858"/>
    </location>
</feature>
<feature type="compositionally biased region" description="Low complexity" evidence="5">
    <location>
        <begin position="186"/>
        <end position="201"/>
    </location>
</feature>
<dbReference type="Proteomes" id="UP000247498">
    <property type="component" value="Unassembled WGS sequence"/>
</dbReference>